<dbReference type="EMBL" id="QVNQ01000003">
    <property type="protein sequence ID" value="RFS85594.1"/>
    <property type="molecule type" value="Genomic_DNA"/>
</dbReference>
<reference evidence="1 2" key="1">
    <citation type="submission" date="2018-08" db="EMBL/GenBank/DDBJ databases">
        <title>Actinomadura spongicola sp. nov., isolated from marine sponge Leucetta chagosensis.</title>
        <authorList>
            <person name="Li L."/>
            <person name="Lin H.W."/>
        </authorList>
    </citation>
    <scope>NUCLEOTIDE SEQUENCE [LARGE SCALE GENOMIC DNA]</scope>
    <source>
        <strain evidence="1 2">LHW52907</strain>
    </source>
</reference>
<accession>A0A372GJP2</accession>
<dbReference type="AlphaFoldDB" id="A0A372GJP2"/>
<evidence type="ECO:0008006" key="3">
    <source>
        <dbReference type="Google" id="ProtNLM"/>
    </source>
</evidence>
<dbReference type="SUPFAM" id="SSF158682">
    <property type="entry name" value="TerB-like"/>
    <property type="match status" value="1"/>
</dbReference>
<proteinExistence type="predicted"/>
<organism evidence="1 2">
    <name type="scientific">Actinomadura spongiicola</name>
    <dbReference type="NCBI Taxonomy" id="2303421"/>
    <lineage>
        <taxon>Bacteria</taxon>
        <taxon>Bacillati</taxon>
        <taxon>Actinomycetota</taxon>
        <taxon>Actinomycetes</taxon>
        <taxon>Streptosporangiales</taxon>
        <taxon>Thermomonosporaceae</taxon>
        <taxon>Actinomadura</taxon>
    </lineage>
</organism>
<dbReference type="Proteomes" id="UP000262882">
    <property type="component" value="Unassembled WGS sequence"/>
</dbReference>
<keyword evidence="2" id="KW-1185">Reference proteome</keyword>
<sequence length="203" mass="21878">MLLVFGLTAVFRTVSEGTFHCPRCGGDRAYRRRTGRRWVSVFFVPVVPLWRLGPSVACRTCRARFPVSVLRTPTARHMAEALAAGMRAAAALVLRAGDPADAAARARAAETVTGYGEPEYGRDDIDADLALRRTFLERDVATAGTHLGVEAKEWFLAQAVRIGLAGGSLDEGRRRELHAIADLLGMSPAYALGVIVTTEGAAR</sequence>
<comment type="caution">
    <text evidence="1">The sequence shown here is derived from an EMBL/GenBank/DDBJ whole genome shotgun (WGS) entry which is preliminary data.</text>
</comment>
<evidence type="ECO:0000313" key="2">
    <source>
        <dbReference type="Proteomes" id="UP000262882"/>
    </source>
</evidence>
<name>A0A372GJP2_9ACTN</name>
<protein>
    <recommendedName>
        <fullName evidence="3">Co-chaperone DjlA N-terminal domain-containing protein</fullName>
    </recommendedName>
</protein>
<dbReference type="OrthoDB" id="1261251at2"/>
<dbReference type="InterPro" id="IPR029024">
    <property type="entry name" value="TerB-like"/>
</dbReference>
<gene>
    <name evidence="1" type="ORF">D0T12_11280</name>
</gene>
<evidence type="ECO:0000313" key="1">
    <source>
        <dbReference type="EMBL" id="RFS85594.1"/>
    </source>
</evidence>
<dbReference type="RefSeq" id="WP_117399451.1">
    <property type="nucleotide sequence ID" value="NZ_QVNQ01000003.1"/>
</dbReference>